<feature type="binding site" description="axial binding residue" evidence="9">
    <location>
        <position position="515"/>
    </location>
    <ligand>
        <name>heme</name>
        <dbReference type="ChEBI" id="CHEBI:30413"/>
    </ligand>
    <ligandPart>
        <name>Fe</name>
        <dbReference type="ChEBI" id="CHEBI:18248"/>
    </ligandPart>
</feature>
<keyword evidence="5 9" id="KW-0479">Metal-binding</keyword>
<evidence type="ECO:0000256" key="7">
    <source>
        <dbReference type="ARBA" id="ARBA00023004"/>
    </source>
</evidence>
<organism evidence="12 13">
    <name type="scientific">Tetrapyrgos nigripes</name>
    <dbReference type="NCBI Taxonomy" id="182062"/>
    <lineage>
        <taxon>Eukaryota</taxon>
        <taxon>Fungi</taxon>
        <taxon>Dikarya</taxon>
        <taxon>Basidiomycota</taxon>
        <taxon>Agaricomycotina</taxon>
        <taxon>Agaricomycetes</taxon>
        <taxon>Agaricomycetidae</taxon>
        <taxon>Agaricales</taxon>
        <taxon>Marasmiineae</taxon>
        <taxon>Marasmiaceae</taxon>
        <taxon>Tetrapyrgos</taxon>
    </lineage>
</organism>
<evidence type="ECO:0000256" key="11">
    <source>
        <dbReference type="SAM" id="Phobius"/>
    </source>
</evidence>
<evidence type="ECO:0000256" key="8">
    <source>
        <dbReference type="ARBA" id="ARBA00023033"/>
    </source>
</evidence>
<keyword evidence="7 9" id="KW-0408">Iron</keyword>
<dbReference type="PROSITE" id="PS00086">
    <property type="entry name" value="CYTOCHROME_P450"/>
    <property type="match status" value="1"/>
</dbReference>
<dbReference type="GO" id="GO:0020037">
    <property type="term" value="F:heme binding"/>
    <property type="evidence" value="ECO:0007669"/>
    <property type="project" value="InterPro"/>
</dbReference>
<keyword evidence="8 10" id="KW-0503">Monooxygenase</keyword>
<evidence type="ECO:0000256" key="2">
    <source>
        <dbReference type="ARBA" id="ARBA00005179"/>
    </source>
</evidence>
<gene>
    <name evidence="12" type="ORF">D9758_002931</name>
</gene>
<evidence type="ECO:0000256" key="10">
    <source>
        <dbReference type="RuleBase" id="RU000461"/>
    </source>
</evidence>
<feature type="transmembrane region" description="Helical" evidence="11">
    <location>
        <begin position="12"/>
        <end position="36"/>
    </location>
</feature>
<dbReference type="InterPro" id="IPR050121">
    <property type="entry name" value="Cytochrome_P450_monoxygenase"/>
</dbReference>
<evidence type="ECO:0000256" key="9">
    <source>
        <dbReference type="PIRSR" id="PIRSR602401-1"/>
    </source>
</evidence>
<comment type="pathway">
    <text evidence="2">Secondary metabolite biosynthesis.</text>
</comment>
<dbReference type="PRINTS" id="PR00385">
    <property type="entry name" value="P450"/>
</dbReference>
<keyword evidence="11" id="KW-1133">Transmembrane helix</keyword>
<dbReference type="Proteomes" id="UP000559256">
    <property type="component" value="Unassembled WGS sequence"/>
</dbReference>
<evidence type="ECO:0000313" key="13">
    <source>
        <dbReference type="Proteomes" id="UP000559256"/>
    </source>
</evidence>
<name>A0A8H5LTF1_9AGAR</name>
<dbReference type="OrthoDB" id="1470350at2759"/>
<comment type="similarity">
    <text evidence="3 10">Belongs to the cytochrome P450 family.</text>
</comment>
<dbReference type="InterPro" id="IPR036396">
    <property type="entry name" value="Cyt_P450_sf"/>
</dbReference>
<evidence type="ECO:0000313" key="12">
    <source>
        <dbReference type="EMBL" id="KAF5368917.1"/>
    </source>
</evidence>
<dbReference type="AlphaFoldDB" id="A0A8H5LTF1"/>
<evidence type="ECO:0008006" key="14">
    <source>
        <dbReference type="Google" id="ProtNLM"/>
    </source>
</evidence>
<proteinExistence type="inferred from homology"/>
<dbReference type="SUPFAM" id="SSF48264">
    <property type="entry name" value="Cytochrome P450"/>
    <property type="match status" value="1"/>
</dbReference>
<dbReference type="InterPro" id="IPR001128">
    <property type="entry name" value="Cyt_P450"/>
</dbReference>
<evidence type="ECO:0000256" key="3">
    <source>
        <dbReference type="ARBA" id="ARBA00010617"/>
    </source>
</evidence>
<dbReference type="InterPro" id="IPR002401">
    <property type="entry name" value="Cyt_P450_E_grp-I"/>
</dbReference>
<dbReference type="InterPro" id="IPR017972">
    <property type="entry name" value="Cyt_P450_CS"/>
</dbReference>
<dbReference type="Pfam" id="PF00067">
    <property type="entry name" value="p450"/>
    <property type="match status" value="2"/>
</dbReference>
<dbReference type="GO" id="GO:0016705">
    <property type="term" value="F:oxidoreductase activity, acting on paired donors, with incorporation or reduction of molecular oxygen"/>
    <property type="evidence" value="ECO:0007669"/>
    <property type="project" value="InterPro"/>
</dbReference>
<keyword evidence="6 10" id="KW-0560">Oxidoreductase</keyword>
<protein>
    <recommendedName>
        <fullName evidence="14">Cytochrome P450 monooxygenase</fullName>
    </recommendedName>
</protein>
<keyword evidence="13" id="KW-1185">Reference proteome</keyword>
<keyword evidence="11" id="KW-0812">Transmembrane</keyword>
<dbReference type="PANTHER" id="PTHR24305">
    <property type="entry name" value="CYTOCHROME P450"/>
    <property type="match status" value="1"/>
</dbReference>
<dbReference type="GO" id="GO:0005506">
    <property type="term" value="F:iron ion binding"/>
    <property type="evidence" value="ECO:0007669"/>
    <property type="project" value="InterPro"/>
</dbReference>
<keyword evidence="4 9" id="KW-0349">Heme</keyword>
<comment type="caution">
    <text evidence="12">The sequence shown here is derived from an EMBL/GenBank/DDBJ whole genome shotgun (WGS) entry which is preliminary data.</text>
</comment>
<keyword evidence="11" id="KW-0472">Membrane</keyword>
<dbReference type="GO" id="GO:0004497">
    <property type="term" value="F:monooxygenase activity"/>
    <property type="evidence" value="ECO:0007669"/>
    <property type="project" value="UniProtKB-KW"/>
</dbReference>
<dbReference type="EMBL" id="JAACJM010000014">
    <property type="protein sequence ID" value="KAF5368917.1"/>
    <property type="molecule type" value="Genomic_DNA"/>
</dbReference>
<sequence length="568" mass="62575">MSQLQEYFSGFSFTPASVAGIALSAFFLVHFIPWLVDPRGLRSLPGPFLAKFSDIWLGVISLQRHRSENVHELHQKYGTFVRIAPNHISVAAPDALGTIYAHGNGALKSEFYDAFVSIERGLFNTRDRNEHSRKRKTIAHIFSQKSVIEFEPQIRLYVSQFLDQWSRLYDLAVQGKHGDEGESGWEGHDGRLWLDCLPWCNYLAFDVIGDLAFGAPFGMLSACQDKAPVPVSQKAAIESYGASQTIETREIPAVKILNGRGEYSMSLGSLPPHWRPIAKKLPWFTQGGKDVKALAGIAIMAVRRRLAADAGIDVEKEKVAGGDGAAYRAGGRNDLLRKLQEGKDDQGNPMGREELTAEALTLLIAGSDTTSNSTCAIIYYLASNPEAQAKLHAELDAALDPTAPATVENVKNGKLPYLDACIDEGLRIHSTSALGLPRIVPEGGLTIDDPLTGKSQFFQPGIVVSVPSFTIHRDPTVWGADVENFRPERWFEGGKEAKELRSRTFNPFSVGPRGCVGKNLAYLELQIIVGSILRKFEFVLEKEGQKLETAEGFLRKPLGCRVGIKRRD</sequence>
<dbReference type="PANTHER" id="PTHR24305:SF29">
    <property type="entry name" value="BENZOATE-PARA-HYDROXYLASE"/>
    <property type="match status" value="1"/>
</dbReference>
<evidence type="ECO:0000256" key="4">
    <source>
        <dbReference type="ARBA" id="ARBA00022617"/>
    </source>
</evidence>
<reference evidence="12 13" key="1">
    <citation type="journal article" date="2020" name="ISME J.">
        <title>Uncovering the hidden diversity of litter-decomposition mechanisms in mushroom-forming fungi.</title>
        <authorList>
            <person name="Floudas D."/>
            <person name="Bentzer J."/>
            <person name="Ahren D."/>
            <person name="Johansson T."/>
            <person name="Persson P."/>
            <person name="Tunlid A."/>
        </authorList>
    </citation>
    <scope>NUCLEOTIDE SEQUENCE [LARGE SCALE GENOMIC DNA]</scope>
    <source>
        <strain evidence="12 13">CBS 291.85</strain>
    </source>
</reference>
<dbReference type="CDD" id="cd11061">
    <property type="entry name" value="CYP67-like"/>
    <property type="match status" value="1"/>
</dbReference>
<dbReference type="PRINTS" id="PR00463">
    <property type="entry name" value="EP450I"/>
</dbReference>
<evidence type="ECO:0000256" key="1">
    <source>
        <dbReference type="ARBA" id="ARBA00001971"/>
    </source>
</evidence>
<evidence type="ECO:0000256" key="6">
    <source>
        <dbReference type="ARBA" id="ARBA00023002"/>
    </source>
</evidence>
<dbReference type="Gene3D" id="1.10.630.10">
    <property type="entry name" value="Cytochrome P450"/>
    <property type="match status" value="1"/>
</dbReference>
<accession>A0A8H5LTF1</accession>
<evidence type="ECO:0000256" key="5">
    <source>
        <dbReference type="ARBA" id="ARBA00022723"/>
    </source>
</evidence>
<comment type="cofactor">
    <cofactor evidence="1 9">
        <name>heme</name>
        <dbReference type="ChEBI" id="CHEBI:30413"/>
    </cofactor>
</comment>